<dbReference type="AlphaFoldDB" id="A0A0A2ASJ9"/>
<organism evidence="1 2">
    <name type="scientific">Prochlorococcus marinus str. MIT 9314</name>
    <dbReference type="NCBI Taxonomy" id="167548"/>
    <lineage>
        <taxon>Bacteria</taxon>
        <taxon>Bacillati</taxon>
        <taxon>Cyanobacteriota</taxon>
        <taxon>Cyanophyceae</taxon>
        <taxon>Synechococcales</taxon>
        <taxon>Prochlorococcaceae</taxon>
        <taxon>Prochlorococcus</taxon>
    </lineage>
</organism>
<dbReference type="Proteomes" id="UP000030533">
    <property type="component" value="Unassembled WGS sequence"/>
</dbReference>
<gene>
    <name evidence="1" type="ORF">EU98_0175</name>
</gene>
<protein>
    <submittedName>
        <fullName evidence="1">Putative Type II intron maturase</fullName>
    </submittedName>
</protein>
<proteinExistence type="predicted"/>
<name>A0A0A2ASJ9_PROMR</name>
<sequence length="107" mass="12989">MERSWDPYYKYFKEFEFNLFEIFIFLEFQQEIIDLGYVGQSQINQNVLNPGQFCVVDGFIKIVHDLPKFLHDEKFKNNLDIEKWKIDSYNLLSLDIKWIKKSSIKII</sequence>
<reference evidence="2" key="1">
    <citation type="journal article" date="2014" name="Sci. Data">
        <title>Genomes of diverse isolates of the marine cyanobacterium Prochlorococcus.</title>
        <authorList>
            <person name="Biller S."/>
            <person name="Berube P."/>
            <person name="Thompson J."/>
            <person name="Kelly L."/>
            <person name="Roggensack S."/>
            <person name="Awad L."/>
            <person name="Roache-Johnson K."/>
            <person name="Ding H."/>
            <person name="Giovannoni S.J."/>
            <person name="Moore L.R."/>
            <person name="Chisholm S.W."/>
        </authorList>
    </citation>
    <scope>NUCLEOTIDE SEQUENCE [LARGE SCALE GENOMIC DNA]</scope>
    <source>
        <strain evidence="2">MIT 9314</strain>
    </source>
</reference>
<accession>A0A0A2ASJ9</accession>
<comment type="caution">
    <text evidence="1">The sequence shown here is derived from an EMBL/GenBank/DDBJ whole genome shotgun (WGS) entry which is preliminary data.</text>
</comment>
<evidence type="ECO:0000313" key="2">
    <source>
        <dbReference type="Proteomes" id="UP000030533"/>
    </source>
</evidence>
<dbReference type="RefSeq" id="WP_032515018.1">
    <property type="nucleotide sequence ID" value="NZ_JNAO01000002.1"/>
</dbReference>
<dbReference type="EMBL" id="JNAO01000002">
    <property type="protein sequence ID" value="KGG03379.1"/>
    <property type="molecule type" value="Genomic_DNA"/>
</dbReference>
<evidence type="ECO:0000313" key="1">
    <source>
        <dbReference type="EMBL" id="KGG03379.1"/>
    </source>
</evidence>